<gene>
    <name evidence="3" type="ordered locus">Sden_3230</name>
</gene>
<name>Q12J70_SHEDO</name>
<dbReference type="HOGENOM" id="CLU_2828844_0_0_6"/>
<dbReference type="RefSeq" id="WP_011497651.1">
    <property type="nucleotide sequence ID" value="NC_007954.1"/>
</dbReference>
<feature type="domain" description="Phage shock protein PspC N-terminal" evidence="2">
    <location>
        <begin position="13"/>
        <end position="61"/>
    </location>
</feature>
<keyword evidence="4" id="KW-1185">Reference proteome</keyword>
<dbReference type="OrthoDB" id="6271554at2"/>
<dbReference type="Proteomes" id="UP000001982">
    <property type="component" value="Chromosome"/>
</dbReference>
<protein>
    <recommendedName>
        <fullName evidence="2">Phage shock protein PspC N-terminal domain-containing protein</fullName>
    </recommendedName>
</protein>
<evidence type="ECO:0000256" key="1">
    <source>
        <dbReference type="SAM" id="Phobius"/>
    </source>
</evidence>
<keyword evidence="1" id="KW-0472">Membrane</keyword>
<accession>Q12J70</accession>
<dbReference type="STRING" id="318161.Sden_3230"/>
<dbReference type="InterPro" id="IPR007168">
    <property type="entry name" value="Phageshock_PspC_N"/>
</dbReference>
<dbReference type="Pfam" id="PF04024">
    <property type="entry name" value="PspC"/>
    <property type="match status" value="1"/>
</dbReference>
<feature type="transmembrane region" description="Helical" evidence="1">
    <location>
        <begin position="35"/>
        <end position="59"/>
    </location>
</feature>
<keyword evidence="1" id="KW-0812">Transmembrane</keyword>
<dbReference type="EMBL" id="CP000302">
    <property type="protein sequence ID" value="ABE56506.1"/>
    <property type="molecule type" value="Genomic_DNA"/>
</dbReference>
<evidence type="ECO:0000313" key="4">
    <source>
        <dbReference type="Proteomes" id="UP000001982"/>
    </source>
</evidence>
<sequence>MDKMIARLAGPEAIIAGVAAHIAGEFNWSLLWTRVIGTMAVVFNPFIGGLVYLVLALLIKNKPRDF</sequence>
<dbReference type="AlphaFoldDB" id="Q12J70"/>
<proteinExistence type="predicted"/>
<dbReference type="KEGG" id="sdn:Sden_3230"/>
<reference evidence="3 4" key="1">
    <citation type="submission" date="2006-03" db="EMBL/GenBank/DDBJ databases">
        <title>Complete sequence of Shewanella denitrificans OS217.</title>
        <authorList>
            <consortium name="US DOE Joint Genome Institute"/>
            <person name="Copeland A."/>
            <person name="Lucas S."/>
            <person name="Lapidus A."/>
            <person name="Barry K."/>
            <person name="Detter J.C."/>
            <person name="Glavina del Rio T."/>
            <person name="Hammon N."/>
            <person name="Israni S."/>
            <person name="Dalin E."/>
            <person name="Tice H."/>
            <person name="Pitluck S."/>
            <person name="Brettin T."/>
            <person name="Bruce D."/>
            <person name="Han C."/>
            <person name="Tapia R."/>
            <person name="Gilna P."/>
            <person name="Kiss H."/>
            <person name="Schmutz J."/>
            <person name="Larimer F."/>
            <person name="Land M."/>
            <person name="Hauser L."/>
            <person name="Kyrpides N."/>
            <person name="Lykidis A."/>
            <person name="Richardson P."/>
        </authorList>
    </citation>
    <scope>NUCLEOTIDE SEQUENCE [LARGE SCALE GENOMIC DNA]</scope>
    <source>
        <strain evidence="4">OS217 / ATCC BAA-1090 / DSM 15013</strain>
    </source>
</reference>
<keyword evidence="1" id="KW-1133">Transmembrane helix</keyword>
<evidence type="ECO:0000259" key="2">
    <source>
        <dbReference type="Pfam" id="PF04024"/>
    </source>
</evidence>
<organism evidence="3 4">
    <name type="scientific">Shewanella denitrificans (strain OS217 / ATCC BAA-1090 / DSM 15013)</name>
    <dbReference type="NCBI Taxonomy" id="318161"/>
    <lineage>
        <taxon>Bacteria</taxon>
        <taxon>Pseudomonadati</taxon>
        <taxon>Pseudomonadota</taxon>
        <taxon>Gammaproteobacteria</taxon>
        <taxon>Alteromonadales</taxon>
        <taxon>Shewanellaceae</taxon>
        <taxon>Shewanella</taxon>
    </lineage>
</organism>
<evidence type="ECO:0000313" key="3">
    <source>
        <dbReference type="EMBL" id="ABE56506.1"/>
    </source>
</evidence>